<sequence>MSVTTVLTTISKKTSTQVTKTAQCRLASPGSSSHPPAGEHVRGHVVKGNAKIHSLTAAAQRHEKVEIRAMSASTGPQVAHTSGGYNANHSNYEAARIHSRNRAMTCQVAVGDIPLLNIVFNGIMESYQCAIGDLLRSRGVLLSADDVLFPLSVADVEMVDVNGVPYTMDFESNVIRAHFFKSNKDGNSLVYNPRAKPVVVQLQLRPTWYSMYVEWINDLEQKQLERDEAAEFGAKPVHPGGVIHHLLLGEIRHHASGSLARDAA</sequence>
<dbReference type="AlphaFoldDB" id="A0AAD6V1Z1"/>
<evidence type="ECO:0000313" key="1">
    <source>
        <dbReference type="EMBL" id="KAJ7197605.1"/>
    </source>
</evidence>
<evidence type="ECO:0000313" key="2">
    <source>
        <dbReference type="Proteomes" id="UP001219525"/>
    </source>
</evidence>
<keyword evidence="2" id="KW-1185">Reference proteome</keyword>
<accession>A0AAD6V1Z1</accession>
<organism evidence="1 2">
    <name type="scientific">Mycena pura</name>
    <dbReference type="NCBI Taxonomy" id="153505"/>
    <lineage>
        <taxon>Eukaryota</taxon>
        <taxon>Fungi</taxon>
        <taxon>Dikarya</taxon>
        <taxon>Basidiomycota</taxon>
        <taxon>Agaricomycotina</taxon>
        <taxon>Agaricomycetes</taxon>
        <taxon>Agaricomycetidae</taxon>
        <taxon>Agaricales</taxon>
        <taxon>Marasmiineae</taxon>
        <taxon>Mycenaceae</taxon>
        <taxon>Mycena</taxon>
    </lineage>
</organism>
<name>A0AAD6V1Z1_9AGAR</name>
<reference evidence="1" key="1">
    <citation type="submission" date="2023-03" db="EMBL/GenBank/DDBJ databases">
        <title>Massive genome expansion in bonnet fungi (Mycena s.s.) driven by repeated elements and novel gene families across ecological guilds.</title>
        <authorList>
            <consortium name="Lawrence Berkeley National Laboratory"/>
            <person name="Harder C.B."/>
            <person name="Miyauchi S."/>
            <person name="Viragh M."/>
            <person name="Kuo A."/>
            <person name="Thoen E."/>
            <person name="Andreopoulos B."/>
            <person name="Lu D."/>
            <person name="Skrede I."/>
            <person name="Drula E."/>
            <person name="Henrissat B."/>
            <person name="Morin E."/>
            <person name="Kohler A."/>
            <person name="Barry K."/>
            <person name="LaButti K."/>
            <person name="Morin E."/>
            <person name="Salamov A."/>
            <person name="Lipzen A."/>
            <person name="Mereny Z."/>
            <person name="Hegedus B."/>
            <person name="Baldrian P."/>
            <person name="Stursova M."/>
            <person name="Weitz H."/>
            <person name="Taylor A."/>
            <person name="Grigoriev I.V."/>
            <person name="Nagy L.G."/>
            <person name="Martin F."/>
            <person name="Kauserud H."/>
        </authorList>
    </citation>
    <scope>NUCLEOTIDE SEQUENCE</scope>
    <source>
        <strain evidence="1">9144</strain>
    </source>
</reference>
<gene>
    <name evidence="1" type="ORF">GGX14DRAFT_402531</name>
</gene>
<dbReference type="Proteomes" id="UP001219525">
    <property type="component" value="Unassembled WGS sequence"/>
</dbReference>
<comment type="caution">
    <text evidence="1">The sequence shown here is derived from an EMBL/GenBank/DDBJ whole genome shotgun (WGS) entry which is preliminary data.</text>
</comment>
<protein>
    <submittedName>
        <fullName evidence="1">Uncharacterized protein</fullName>
    </submittedName>
</protein>
<dbReference type="EMBL" id="JARJCW010000077">
    <property type="protein sequence ID" value="KAJ7197605.1"/>
    <property type="molecule type" value="Genomic_DNA"/>
</dbReference>
<proteinExistence type="predicted"/>